<dbReference type="Proteomes" id="UP000269945">
    <property type="component" value="Unassembled WGS sequence"/>
</dbReference>
<organism evidence="1 2">
    <name type="scientific">Gulo gulo</name>
    <name type="common">Wolverine</name>
    <name type="synonym">Gluton</name>
    <dbReference type="NCBI Taxonomy" id="48420"/>
    <lineage>
        <taxon>Eukaryota</taxon>
        <taxon>Metazoa</taxon>
        <taxon>Chordata</taxon>
        <taxon>Craniata</taxon>
        <taxon>Vertebrata</taxon>
        <taxon>Euteleostomi</taxon>
        <taxon>Mammalia</taxon>
        <taxon>Eutheria</taxon>
        <taxon>Laurasiatheria</taxon>
        <taxon>Carnivora</taxon>
        <taxon>Caniformia</taxon>
        <taxon>Musteloidea</taxon>
        <taxon>Mustelidae</taxon>
        <taxon>Guloninae</taxon>
        <taxon>Gulo</taxon>
    </lineage>
</organism>
<gene>
    <name evidence="1" type="ORF">BN2614_LOCUS3</name>
</gene>
<proteinExistence type="predicted"/>
<protein>
    <submittedName>
        <fullName evidence="1">Uncharacterized protein</fullName>
    </submittedName>
</protein>
<comment type="caution">
    <text evidence="1">The sequence shown here is derived from an EMBL/GenBank/DDBJ whole genome shotgun (WGS) entry which is preliminary data.</text>
</comment>
<dbReference type="EMBL" id="CYRY02002692">
    <property type="protein sequence ID" value="VCW67430.1"/>
    <property type="molecule type" value="Genomic_DNA"/>
</dbReference>
<evidence type="ECO:0000313" key="2">
    <source>
        <dbReference type="Proteomes" id="UP000269945"/>
    </source>
</evidence>
<dbReference type="AlphaFoldDB" id="A0A9X9LG65"/>
<keyword evidence="2" id="KW-1185">Reference proteome</keyword>
<reference evidence="1 2" key="1">
    <citation type="submission" date="2018-10" db="EMBL/GenBank/DDBJ databases">
        <authorList>
            <person name="Ekblom R."/>
            <person name="Jareborg N."/>
        </authorList>
    </citation>
    <scope>NUCLEOTIDE SEQUENCE [LARGE SCALE GENOMIC DNA]</scope>
    <source>
        <tissue evidence="1">Muscle</tissue>
    </source>
</reference>
<sequence length="51" mass="5850">MSTGLLNLVFHFSKSFLYSLSLCILATFMDSTSFGSSCRLRNPIWWPTCLR</sequence>
<accession>A0A9X9LG65</accession>
<evidence type="ECO:0000313" key="1">
    <source>
        <dbReference type="EMBL" id="VCW67430.1"/>
    </source>
</evidence>
<name>A0A9X9LG65_GULGU</name>